<dbReference type="RefSeq" id="WP_136824676.1">
    <property type="nucleotide sequence ID" value="NZ_SWBP01000001.1"/>
</dbReference>
<name>A0A4U1C7S7_9SPHI</name>
<feature type="transmembrane region" description="Helical" evidence="6">
    <location>
        <begin position="36"/>
        <end position="56"/>
    </location>
</feature>
<keyword evidence="9" id="KW-1185">Reference proteome</keyword>
<evidence type="ECO:0000256" key="3">
    <source>
        <dbReference type="ARBA" id="ARBA00022692"/>
    </source>
</evidence>
<dbReference type="GO" id="GO:0005886">
    <property type="term" value="C:plasma membrane"/>
    <property type="evidence" value="ECO:0007669"/>
    <property type="project" value="UniProtKB-SubCell"/>
</dbReference>
<evidence type="ECO:0000313" key="8">
    <source>
        <dbReference type="EMBL" id="TKC00467.1"/>
    </source>
</evidence>
<evidence type="ECO:0000256" key="1">
    <source>
        <dbReference type="ARBA" id="ARBA00004651"/>
    </source>
</evidence>
<keyword evidence="4 6" id="KW-1133">Transmembrane helix</keyword>
<gene>
    <name evidence="8" type="ORF">FA046_01950</name>
</gene>
<comment type="caution">
    <text evidence="8">The sequence shown here is derived from an EMBL/GenBank/DDBJ whole genome shotgun (WGS) entry which is preliminary data.</text>
</comment>
<reference evidence="8 9" key="1">
    <citation type="submission" date="2019-04" db="EMBL/GenBank/DDBJ databases">
        <title>Pedobacter sp. AR-3-17 sp. nov., isolated from Arctic soil.</title>
        <authorList>
            <person name="Dahal R.H."/>
            <person name="Kim D.-U."/>
        </authorList>
    </citation>
    <scope>NUCLEOTIDE SEQUENCE [LARGE SCALE GENOMIC DNA]</scope>
    <source>
        <strain evidence="8 9">AR-3-17</strain>
    </source>
</reference>
<dbReference type="Proteomes" id="UP000308181">
    <property type="component" value="Unassembled WGS sequence"/>
</dbReference>
<evidence type="ECO:0000259" key="7">
    <source>
        <dbReference type="Pfam" id="PF13396"/>
    </source>
</evidence>
<feature type="domain" description="Cardiolipin synthase N-terminal" evidence="7">
    <location>
        <begin position="16"/>
        <end position="57"/>
    </location>
</feature>
<dbReference type="Pfam" id="PF13396">
    <property type="entry name" value="PLDc_N"/>
    <property type="match status" value="1"/>
</dbReference>
<protein>
    <recommendedName>
        <fullName evidence="7">Cardiolipin synthase N-terminal domain-containing protein</fullName>
    </recommendedName>
</protein>
<keyword evidence="5 6" id="KW-0472">Membrane</keyword>
<proteinExistence type="predicted"/>
<keyword evidence="3 6" id="KW-0812">Transmembrane</keyword>
<keyword evidence="2" id="KW-1003">Cell membrane</keyword>
<evidence type="ECO:0000256" key="4">
    <source>
        <dbReference type="ARBA" id="ARBA00022989"/>
    </source>
</evidence>
<evidence type="ECO:0000256" key="6">
    <source>
        <dbReference type="SAM" id="Phobius"/>
    </source>
</evidence>
<dbReference type="EMBL" id="SWBP01000001">
    <property type="protein sequence ID" value="TKC00467.1"/>
    <property type="molecule type" value="Genomic_DNA"/>
</dbReference>
<accession>A0A4U1C7S7</accession>
<sequence>MEKIVLVGLFLFPLLVSLFAIKDIFNNKLLNNNQKLLWIIVVILIPLVGAIIYFFFGKSKVL</sequence>
<organism evidence="8 9">
    <name type="scientific">Pedobacter cryophilus</name>
    <dbReference type="NCBI Taxonomy" id="2571271"/>
    <lineage>
        <taxon>Bacteria</taxon>
        <taxon>Pseudomonadati</taxon>
        <taxon>Bacteroidota</taxon>
        <taxon>Sphingobacteriia</taxon>
        <taxon>Sphingobacteriales</taxon>
        <taxon>Sphingobacteriaceae</taxon>
        <taxon>Pedobacter</taxon>
    </lineage>
</organism>
<dbReference type="AlphaFoldDB" id="A0A4U1C7S7"/>
<evidence type="ECO:0000256" key="2">
    <source>
        <dbReference type="ARBA" id="ARBA00022475"/>
    </source>
</evidence>
<evidence type="ECO:0000313" key="9">
    <source>
        <dbReference type="Proteomes" id="UP000308181"/>
    </source>
</evidence>
<dbReference type="InterPro" id="IPR027379">
    <property type="entry name" value="CLS_N"/>
</dbReference>
<evidence type="ECO:0000256" key="5">
    <source>
        <dbReference type="ARBA" id="ARBA00023136"/>
    </source>
</evidence>
<comment type="subcellular location">
    <subcellularLocation>
        <location evidence="1">Cell membrane</location>
        <topology evidence="1">Multi-pass membrane protein</topology>
    </subcellularLocation>
</comment>